<name>A0ABW6MEP3_9ACTN</name>
<dbReference type="Gene3D" id="3.30.530.20">
    <property type="match status" value="1"/>
</dbReference>
<dbReference type="PANTHER" id="PTHR36166:SF1">
    <property type="entry name" value="SRPBCC DOMAIN-CONTAINING PROTEIN"/>
    <property type="match status" value="1"/>
</dbReference>
<dbReference type="PANTHER" id="PTHR36166">
    <property type="entry name" value="CHROMOSOME 9, WHOLE GENOME SHOTGUN SEQUENCE"/>
    <property type="match status" value="1"/>
</dbReference>
<keyword evidence="2" id="KW-1185">Reference proteome</keyword>
<gene>
    <name evidence="1" type="ORF">ACFYNQ_36095</name>
</gene>
<dbReference type="CDD" id="cd07822">
    <property type="entry name" value="SRPBCC_4"/>
    <property type="match status" value="1"/>
</dbReference>
<dbReference type="Pfam" id="PF10604">
    <property type="entry name" value="Polyketide_cyc2"/>
    <property type="match status" value="1"/>
</dbReference>
<protein>
    <submittedName>
        <fullName evidence="1">SRPBCC domain-containing protein</fullName>
    </submittedName>
</protein>
<reference evidence="1 2" key="1">
    <citation type="submission" date="2024-10" db="EMBL/GenBank/DDBJ databases">
        <title>The Natural Products Discovery Center: Release of the First 8490 Sequenced Strains for Exploring Actinobacteria Biosynthetic Diversity.</title>
        <authorList>
            <person name="Kalkreuter E."/>
            <person name="Kautsar S.A."/>
            <person name="Yang D."/>
            <person name="Bader C.D."/>
            <person name="Teijaro C.N."/>
            <person name="Fluegel L."/>
            <person name="Davis C.M."/>
            <person name="Simpson J.R."/>
            <person name="Lauterbach L."/>
            <person name="Steele A.D."/>
            <person name="Gui C."/>
            <person name="Meng S."/>
            <person name="Li G."/>
            <person name="Viehrig K."/>
            <person name="Ye F."/>
            <person name="Su P."/>
            <person name="Kiefer A.F."/>
            <person name="Nichols A."/>
            <person name="Cepeda A.J."/>
            <person name="Yan W."/>
            <person name="Fan B."/>
            <person name="Jiang Y."/>
            <person name="Adhikari A."/>
            <person name="Zheng C.-J."/>
            <person name="Schuster L."/>
            <person name="Cowan T.M."/>
            <person name="Smanski M.J."/>
            <person name="Chevrette M.G."/>
            <person name="De Carvalho L.P.S."/>
            <person name="Shen B."/>
        </authorList>
    </citation>
    <scope>NUCLEOTIDE SEQUENCE [LARGE SCALE GENOMIC DNA]</scope>
    <source>
        <strain evidence="1 2">NPDC006488</strain>
    </source>
</reference>
<dbReference type="InterPro" id="IPR019587">
    <property type="entry name" value="Polyketide_cyclase/dehydratase"/>
</dbReference>
<comment type="caution">
    <text evidence="1">The sequence shown here is derived from an EMBL/GenBank/DDBJ whole genome shotgun (WGS) entry which is preliminary data.</text>
</comment>
<dbReference type="RefSeq" id="WP_388112953.1">
    <property type="nucleotide sequence ID" value="NZ_JBIAHM010000015.1"/>
</dbReference>
<dbReference type="Proteomes" id="UP001601303">
    <property type="component" value="Unassembled WGS sequence"/>
</dbReference>
<evidence type="ECO:0000313" key="1">
    <source>
        <dbReference type="EMBL" id="MFE9603973.1"/>
    </source>
</evidence>
<dbReference type="SUPFAM" id="SSF55961">
    <property type="entry name" value="Bet v1-like"/>
    <property type="match status" value="1"/>
</dbReference>
<dbReference type="EMBL" id="JBIAHM010000015">
    <property type="protein sequence ID" value="MFE9603973.1"/>
    <property type="molecule type" value="Genomic_DNA"/>
</dbReference>
<evidence type="ECO:0000313" key="2">
    <source>
        <dbReference type="Proteomes" id="UP001601303"/>
    </source>
</evidence>
<sequence length="162" mass="17126">MNTATGTGPRREPIVVTAVTTIAAPTEAVWRVLVTFDQYARWHPVLSLDARPERVVVGAEVPGRVSDGAGGGQDVTMRIVEVAAPRRLVWEGGSLDAVLGRHSFTLAQLPDGGTELTDSEEFFGATAAGLVPALGRLGEEYARYGAALRARVEGRWSGSGGR</sequence>
<organism evidence="1 2">
    <name type="scientific">Streptomyces hokutonensis</name>
    <dbReference type="NCBI Taxonomy" id="1306990"/>
    <lineage>
        <taxon>Bacteria</taxon>
        <taxon>Bacillati</taxon>
        <taxon>Actinomycetota</taxon>
        <taxon>Actinomycetes</taxon>
        <taxon>Kitasatosporales</taxon>
        <taxon>Streptomycetaceae</taxon>
        <taxon>Streptomyces</taxon>
    </lineage>
</organism>
<proteinExistence type="predicted"/>
<dbReference type="InterPro" id="IPR023393">
    <property type="entry name" value="START-like_dom_sf"/>
</dbReference>
<accession>A0ABW6MEP3</accession>